<dbReference type="PANTHER" id="PTHR10334">
    <property type="entry name" value="CYSTEINE-RICH SECRETORY PROTEIN-RELATED"/>
    <property type="match status" value="1"/>
</dbReference>
<dbReference type="InterPro" id="IPR035940">
    <property type="entry name" value="CAP_sf"/>
</dbReference>
<dbReference type="Pfam" id="PF00188">
    <property type="entry name" value="CAP"/>
    <property type="match status" value="2"/>
</dbReference>
<proteinExistence type="predicted"/>
<dbReference type="Proteomes" id="UP000035681">
    <property type="component" value="Unplaced"/>
</dbReference>
<keyword evidence="1" id="KW-0732">Signal</keyword>
<dbReference type="Gene3D" id="3.40.33.10">
    <property type="entry name" value="CAP"/>
    <property type="match status" value="2"/>
</dbReference>
<protein>
    <submittedName>
        <fullName evidence="4">SCP domain-containing protein</fullName>
    </submittedName>
</protein>
<feature type="domain" description="SCP" evidence="2">
    <location>
        <begin position="413"/>
        <end position="540"/>
    </location>
</feature>
<dbReference type="AlphaFoldDB" id="A0AAF5DK25"/>
<sequence>MNLIYYIFFVFYFFSTLNQVELRLSHVKVTHKNGAKIYTVGGKQFRTFRNAHTYNRKRSRLLQRKPIKRPTRRLTRKNTRRQTNRIINRRPTSKSNRFQSRFQPLMSRHQPIQPPIISTTTKVDEIAEKIKAYYEEINEHRKKHKANPLNINAELVKRAEESAKDKNKQNLNDQKIVGNIARFGNIVDNPVAYWYRQKDNHNFADPEYKKTSEDFIHMLWKSATDIGCAMIHEEEYWLCCYFSPVEKVTEKEEIRKNKEHFLTIANLQQPTSIQRTHLKLDGKTATIIKKVVYSREKRTDTTGQLSNDNHVKVTHRNGAKIYTVGGKQFKTFRNAHKHNKRRSKLLRKKSIRRPTRRLTRKNTRRQINRIIKRRPTSKSNRFQSRFQPLMSRHQPTQPPIIATTTTKVDKIAETLKAYYKEINEHREKHSAAPLKVSAELVKRAEDGAKTFSKDKKTPESVFEKYVRNCVVFRDFSDNPVAYWYRQKDNHNFTDPEHKELSEGFIHMLWKAATDVGCGMIYNNEEYFVCCEFSPVENVKDKKEIKKNVLEE</sequence>
<evidence type="ECO:0000259" key="2">
    <source>
        <dbReference type="SMART" id="SM00198"/>
    </source>
</evidence>
<evidence type="ECO:0000256" key="1">
    <source>
        <dbReference type="SAM" id="SignalP"/>
    </source>
</evidence>
<evidence type="ECO:0000313" key="4">
    <source>
        <dbReference type="WBParaSite" id="TCONS_00014450.p1"/>
    </source>
</evidence>
<dbReference type="SUPFAM" id="SSF55797">
    <property type="entry name" value="PR-1-like"/>
    <property type="match status" value="2"/>
</dbReference>
<feature type="signal peptide" evidence="1">
    <location>
        <begin position="1"/>
        <end position="19"/>
    </location>
</feature>
<accession>A0AAF5DK25</accession>
<dbReference type="SMART" id="SM00198">
    <property type="entry name" value="SCP"/>
    <property type="match status" value="1"/>
</dbReference>
<reference evidence="4" key="1">
    <citation type="submission" date="2024-02" db="UniProtKB">
        <authorList>
            <consortium name="WormBaseParasite"/>
        </authorList>
    </citation>
    <scope>IDENTIFICATION</scope>
</reference>
<keyword evidence="3" id="KW-1185">Reference proteome</keyword>
<organism evidence="3 4">
    <name type="scientific">Strongyloides stercoralis</name>
    <name type="common">Threadworm</name>
    <dbReference type="NCBI Taxonomy" id="6248"/>
    <lineage>
        <taxon>Eukaryota</taxon>
        <taxon>Metazoa</taxon>
        <taxon>Ecdysozoa</taxon>
        <taxon>Nematoda</taxon>
        <taxon>Chromadorea</taxon>
        <taxon>Rhabditida</taxon>
        <taxon>Tylenchina</taxon>
        <taxon>Panagrolaimomorpha</taxon>
        <taxon>Strongyloidoidea</taxon>
        <taxon>Strongyloididae</taxon>
        <taxon>Strongyloides</taxon>
    </lineage>
</organism>
<dbReference type="InterPro" id="IPR014044">
    <property type="entry name" value="CAP_dom"/>
</dbReference>
<dbReference type="WBParaSite" id="TCONS_00014450.p1">
    <property type="protein sequence ID" value="TCONS_00014450.p1"/>
    <property type="gene ID" value="XLOC_009653"/>
</dbReference>
<evidence type="ECO:0000313" key="3">
    <source>
        <dbReference type="Proteomes" id="UP000035681"/>
    </source>
</evidence>
<dbReference type="InterPro" id="IPR001283">
    <property type="entry name" value="CRISP-related"/>
</dbReference>
<name>A0AAF5DK25_STRER</name>
<feature type="chain" id="PRO_5041983814" evidence="1">
    <location>
        <begin position="20"/>
        <end position="551"/>
    </location>
</feature>